<reference evidence="2 3" key="1">
    <citation type="submission" date="2024-10" db="EMBL/GenBank/DDBJ databases">
        <title>Updated reference genomes for cyclostephanoid diatoms.</title>
        <authorList>
            <person name="Roberts W.R."/>
            <person name="Alverson A.J."/>
        </authorList>
    </citation>
    <scope>NUCLEOTIDE SEQUENCE [LARGE SCALE GENOMIC DNA]</scope>
    <source>
        <strain evidence="2 3">AJA232-27</strain>
    </source>
</reference>
<dbReference type="EMBL" id="JALLBG020000154">
    <property type="protein sequence ID" value="KAL3761258.1"/>
    <property type="molecule type" value="Genomic_DNA"/>
</dbReference>
<feature type="compositionally biased region" description="Low complexity" evidence="1">
    <location>
        <begin position="380"/>
        <end position="399"/>
    </location>
</feature>
<feature type="compositionally biased region" description="Basic and acidic residues" evidence="1">
    <location>
        <begin position="789"/>
        <end position="803"/>
    </location>
</feature>
<feature type="region of interest" description="Disordered" evidence="1">
    <location>
        <begin position="359"/>
        <end position="406"/>
    </location>
</feature>
<organism evidence="2 3">
    <name type="scientific">Discostella pseudostelligera</name>
    <dbReference type="NCBI Taxonomy" id="259834"/>
    <lineage>
        <taxon>Eukaryota</taxon>
        <taxon>Sar</taxon>
        <taxon>Stramenopiles</taxon>
        <taxon>Ochrophyta</taxon>
        <taxon>Bacillariophyta</taxon>
        <taxon>Coscinodiscophyceae</taxon>
        <taxon>Thalassiosirophycidae</taxon>
        <taxon>Stephanodiscales</taxon>
        <taxon>Stephanodiscaceae</taxon>
        <taxon>Discostella</taxon>
    </lineage>
</organism>
<sequence length="1311" mass="148273">MIDDDEWLPGADAEGGADADNTNLSPEQGTGRASAADSNNSNRNSRKRSYQYHDEDDDGDDEGQLRSFYEEAAINKNVGSLRRSTSLGALSHQSSNKSTTLSLGELSRMDENHHLSQSSHHEEEEERQKRLLAKRANRKSGIKKEYVWNSEKQRERMKLWQRFKNRKVIDVSQEEDVGGSMEYLVRKRLGEQAERKRLKLIAKEKEEKRKIKLEEEASAFSGYDGMKKDDVQKDGEKDGDDDGMWNYLDQGLVNMPLDHAEKLPYYVYMKINCDDADGPPLPIKKRKYTRKQERKQPTSRSNTTLEQLNIVPRSFPLHFNQVHGKGTELGPERMVFSHGKNAVRLWTRMVANGTMVDDFNMQGMMNTNDSGKGGDKSDNDSMSNVSSSSSSSSESSVHSYHPEGVHSQMTYGTTSVLAMKDGDDNCLLSTDLASKQTPLFRLMAMVHKLPRSTNRTIFLLRVAQDIGIHLRFWEDELARYVDYKDNNGECNNSDHENEFFTPIERWAIMSFLGVDGNMSSPPSWASDPTVLTHYDLFEKKIRRVRISLLTRLRRWIKKKQKMLNESDSTGNKSNHASCQKQIDSESSLMKMSFGDRVDTEQSVYESSAHGKECDESKTILKKDPSSGEEGGEGDIGETIDLRSTAAVDESPKGTCLLQLQTTPELGAEDKYAKIIHESCIDSSHFDIALASFVDHLSSSKARLQQMQELNSSHIEYRHALNSAKNEVNKWHEHIVLYLRLAETLCAVKEANFYRCGKAFPQSAPLAKAVMASQSYIANCGGVGSGRKSKSWELHDENNSHSDSEASEEDTMESTMSQNSSTIALGRKLRSIKLASRELARGKELLHRAAELVSRACCPDSPDNRTPFDLVKNMITLIEDEGTLISAPKVGWDMRGKIIDETLVSVMQEAAAVFQTCTEKDPENVDHWSWFVATLLGMLCIAFGSTRDLIHINIKMECEPSERPQLQRFPDIRVNAADAMRQFINYAHSHDAPMFHLAIASMLEWNKAASLLHRPKELGFGLEVKRLHAYHSLRWATTTCSRNSIAKVRQLCDSDYLPRDALIDVLAGAIEHDPCDIERWNNLVIELGALDQVKNYDNCMHEKIIMANEGKWWGAHRRVDWGDQFFHAPEVPAAKLEFVKDIVEICLPPNAFHSQQAQYMAAKQSIEAPPIPDPNECVGWIWNPLDDDADVDPLSRMHVIDIVTIHNKMPPIKLESTQELFDPAMNESLAMSPYCKALCMKILVAGHLGFQTYVCDSVWWFAYNLWQSTQTTEDVRMTGTRNQYADGLSWLATHGIDISLHLQCRLKRSEEA</sequence>
<feature type="region of interest" description="Disordered" evidence="1">
    <location>
        <begin position="599"/>
        <end position="637"/>
    </location>
</feature>
<feature type="compositionally biased region" description="Basic and acidic residues" evidence="1">
    <location>
        <begin position="608"/>
        <end position="625"/>
    </location>
</feature>
<protein>
    <submittedName>
        <fullName evidence="2">Uncharacterized protein</fullName>
    </submittedName>
</protein>
<feature type="compositionally biased region" description="Low complexity" evidence="1">
    <location>
        <begin position="32"/>
        <end position="43"/>
    </location>
</feature>
<feature type="region of interest" description="Disordered" evidence="1">
    <location>
        <begin position="279"/>
        <end position="304"/>
    </location>
</feature>
<keyword evidence="3" id="KW-1185">Reference proteome</keyword>
<evidence type="ECO:0000313" key="2">
    <source>
        <dbReference type="EMBL" id="KAL3761258.1"/>
    </source>
</evidence>
<feature type="region of interest" description="Disordered" evidence="1">
    <location>
        <begin position="1"/>
        <end position="68"/>
    </location>
</feature>
<proteinExistence type="predicted"/>
<accession>A0ABD3MEF5</accession>
<name>A0ABD3MEF5_9STRA</name>
<feature type="region of interest" description="Disordered" evidence="1">
    <location>
        <begin position="787"/>
        <end position="821"/>
    </location>
</feature>
<feature type="compositionally biased region" description="Polar residues" evidence="1">
    <location>
        <begin position="812"/>
        <end position="821"/>
    </location>
</feature>
<evidence type="ECO:0000313" key="3">
    <source>
        <dbReference type="Proteomes" id="UP001530293"/>
    </source>
</evidence>
<feature type="compositionally biased region" description="Polar residues" evidence="1">
    <location>
        <begin position="86"/>
        <end position="102"/>
    </location>
</feature>
<comment type="caution">
    <text evidence="2">The sequence shown here is derived from an EMBL/GenBank/DDBJ whole genome shotgun (WGS) entry which is preliminary data.</text>
</comment>
<dbReference type="Proteomes" id="UP001530293">
    <property type="component" value="Unassembled WGS sequence"/>
</dbReference>
<feature type="compositionally biased region" description="Basic and acidic residues" evidence="1">
    <location>
        <begin position="107"/>
        <end position="129"/>
    </location>
</feature>
<feature type="compositionally biased region" description="Low complexity" evidence="1">
    <location>
        <begin position="10"/>
        <end position="20"/>
    </location>
</feature>
<evidence type="ECO:0000256" key="1">
    <source>
        <dbReference type="SAM" id="MobiDB-lite"/>
    </source>
</evidence>
<gene>
    <name evidence="2" type="ORF">ACHAWU_009984</name>
</gene>
<feature type="region of interest" description="Disordered" evidence="1">
    <location>
        <begin position="86"/>
        <end position="137"/>
    </location>
</feature>